<dbReference type="RefSeq" id="WP_253749990.1">
    <property type="nucleotide sequence ID" value="NZ_JAMZDZ010000001.1"/>
</dbReference>
<feature type="region of interest" description="Disordered" evidence="1">
    <location>
        <begin position="1"/>
        <end position="24"/>
    </location>
</feature>
<reference evidence="3" key="1">
    <citation type="journal article" date="2019" name="Int. J. Syst. Evol. Microbiol.">
        <title>The Global Catalogue of Microorganisms (GCM) 10K type strain sequencing project: providing services to taxonomists for standard genome sequencing and annotation.</title>
        <authorList>
            <consortium name="The Broad Institute Genomics Platform"/>
            <consortium name="The Broad Institute Genome Sequencing Center for Infectious Disease"/>
            <person name="Wu L."/>
            <person name="Ma J."/>
        </authorList>
    </citation>
    <scope>NUCLEOTIDE SEQUENCE [LARGE SCALE GENOMIC DNA]</scope>
    <source>
        <strain evidence="3">CGMCC 4.7289</strain>
    </source>
</reference>
<evidence type="ECO:0000256" key="1">
    <source>
        <dbReference type="SAM" id="MobiDB-lite"/>
    </source>
</evidence>
<evidence type="ECO:0000313" key="2">
    <source>
        <dbReference type="EMBL" id="MFC4135660.1"/>
    </source>
</evidence>
<gene>
    <name evidence="2" type="ORF">ACFOZ4_34030</name>
</gene>
<evidence type="ECO:0000313" key="3">
    <source>
        <dbReference type="Proteomes" id="UP001595816"/>
    </source>
</evidence>
<organism evidence="2 3">
    <name type="scientific">Hamadaea flava</name>
    <dbReference type="NCBI Taxonomy" id="1742688"/>
    <lineage>
        <taxon>Bacteria</taxon>
        <taxon>Bacillati</taxon>
        <taxon>Actinomycetota</taxon>
        <taxon>Actinomycetes</taxon>
        <taxon>Micromonosporales</taxon>
        <taxon>Micromonosporaceae</taxon>
        <taxon>Hamadaea</taxon>
    </lineage>
</organism>
<protein>
    <submittedName>
        <fullName evidence="2">Uncharacterized protein</fullName>
    </submittedName>
</protein>
<dbReference type="EMBL" id="JBHSAY010000023">
    <property type="protein sequence ID" value="MFC4135660.1"/>
    <property type="molecule type" value="Genomic_DNA"/>
</dbReference>
<proteinExistence type="predicted"/>
<sequence length="58" mass="6339">MITEPGQTVVADLPRNESADQRPRDFAEVSDAGDFMSPCHTLNHTDQDCAGRHQVGLT</sequence>
<dbReference type="Proteomes" id="UP001595816">
    <property type="component" value="Unassembled WGS sequence"/>
</dbReference>
<accession>A0ABV8LXA5</accession>
<name>A0ABV8LXA5_9ACTN</name>
<keyword evidence="3" id="KW-1185">Reference proteome</keyword>
<feature type="compositionally biased region" description="Basic and acidic residues" evidence="1">
    <location>
        <begin position="14"/>
        <end position="24"/>
    </location>
</feature>
<comment type="caution">
    <text evidence="2">The sequence shown here is derived from an EMBL/GenBank/DDBJ whole genome shotgun (WGS) entry which is preliminary data.</text>
</comment>